<proteinExistence type="predicted"/>
<dbReference type="SUPFAM" id="SSF55608">
    <property type="entry name" value="Homing endonucleases"/>
    <property type="match status" value="1"/>
</dbReference>
<dbReference type="Pfam" id="PF00961">
    <property type="entry name" value="LAGLIDADG_1"/>
    <property type="match status" value="1"/>
</dbReference>
<keyword evidence="2" id="KW-0934">Plastid</keyword>
<dbReference type="EMBL" id="L42986">
    <property type="protein sequence ID" value="AAL77583.1"/>
    <property type="molecule type" value="Genomic_DNA"/>
</dbReference>
<sequence length="171" mass="19640">MNKFTPDQLLYLAGLIDGDGSIIAQLVSRKDYTWEFQIRLTVQVTQLKKRRWFLEELQKEIGAGSVRDRDTVSDYILTETSNVYKFLKDLQPHLRLKQKQANLVLRIIEQLPSSKASKEIFLELCNVVDHVATLNDTKKRKYTAEIVAAKLKELKECVVPVETSEETNSGI</sequence>
<protein>
    <recommendedName>
        <fullName evidence="1">Homing endonuclease LAGLIDADG domain-containing protein</fullName>
    </recommendedName>
</protein>
<reference evidence="2" key="2">
    <citation type="journal article" date="2006" name="BMC Biol.">
        <title>The complete chloroplast DNA sequence of the green alga Oltmannsiellopsis viridis reveals a distinctive quadripartite architecture in the chloroplast genome of early diverging ulvophytes.</title>
        <authorList>
            <person name="Pombert J.F."/>
            <person name="Lemieux C."/>
            <person name="Turmel M."/>
        </authorList>
    </citation>
    <scope>NUCLEOTIDE SEQUENCE</scope>
</reference>
<reference evidence="2" key="1">
    <citation type="journal article" date="1997" name="Nucleic Acids Res.">
        <title>Evolutionarily conserved and functionally important residues in the I-CeuI homing endonuclease.</title>
        <authorList>
            <person name="Turmel M."/>
            <person name="Otis C."/>
            <person name="Cote V."/>
            <person name="Lemieux C."/>
        </authorList>
    </citation>
    <scope>NUCLEOTIDE SEQUENCE</scope>
</reference>
<dbReference type="InterPro" id="IPR004860">
    <property type="entry name" value="LAGLIDADG_dom"/>
</dbReference>
<geneLocation type="chloroplast" evidence="2"/>
<evidence type="ECO:0000313" key="2">
    <source>
        <dbReference type="EMBL" id="AAL77583.1"/>
    </source>
</evidence>
<dbReference type="AlphaFoldDB" id="Q8SMM1"/>
<accession>Q8SMM1</accession>
<feature type="domain" description="Homing endonuclease LAGLIDADG" evidence="1">
    <location>
        <begin position="12"/>
        <end position="86"/>
    </location>
</feature>
<organism evidence="2">
    <name type="scientific">Carteria lunzensis</name>
    <dbReference type="NCBI Taxonomy" id="160071"/>
    <lineage>
        <taxon>Eukaryota</taxon>
        <taxon>Viridiplantae</taxon>
        <taxon>Chlorophyta</taxon>
        <taxon>core chlorophytes</taxon>
        <taxon>Chlorophyceae</taxon>
        <taxon>CS clade</taxon>
        <taxon>Chlamydomonadales</taxon>
        <taxon>Chlamydomonadaceae</taxon>
        <taxon>Carteria</taxon>
    </lineage>
</organism>
<name>Q8SMM1_9CHLO</name>
<dbReference type="InterPro" id="IPR027434">
    <property type="entry name" value="Homing_endonucl"/>
</dbReference>
<keyword evidence="2" id="KW-0150">Chloroplast</keyword>
<dbReference type="Gene3D" id="3.10.28.10">
    <property type="entry name" value="Homing endonucleases"/>
    <property type="match status" value="1"/>
</dbReference>
<dbReference type="GO" id="GO:0004519">
    <property type="term" value="F:endonuclease activity"/>
    <property type="evidence" value="ECO:0007669"/>
    <property type="project" value="InterPro"/>
</dbReference>
<evidence type="ECO:0000259" key="1">
    <source>
        <dbReference type="Pfam" id="PF00961"/>
    </source>
</evidence>